<accession>A0A2N0X522</accession>
<dbReference type="EMBL" id="PJAF01000042">
    <property type="protein sequence ID" value="PKF67802.1"/>
    <property type="molecule type" value="Genomic_DNA"/>
</dbReference>
<name>A0A2N0X522_9CORY</name>
<dbReference type="AlphaFoldDB" id="A0A2N0X522"/>
<comment type="caution">
    <text evidence="2">The sequence shown here is derived from an EMBL/GenBank/DDBJ whole genome shotgun (WGS) entry which is preliminary data.</text>
</comment>
<dbReference type="InterPro" id="IPR001173">
    <property type="entry name" value="Glyco_trans_2-like"/>
</dbReference>
<proteinExistence type="predicted"/>
<organism evidence="2 3">
    <name type="scientific">Corynebacterium mastitidis</name>
    <dbReference type="NCBI Taxonomy" id="161890"/>
    <lineage>
        <taxon>Bacteria</taxon>
        <taxon>Bacillati</taxon>
        <taxon>Actinomycetota</taxon>
        <taxon>Actinomycetes</taxon>
        <taxon>Mycobacteriales</taxon>
        <taxon>Corynebacteriaceae</taxon>
        <taxon>Corynebacterium</taxon>
    </lineage>
</organism>
<gene>
    <name evidence="2" type="ORF">CXB45_10310</name>
</gene>
<feature type="domain" description="Glycosyltransferase 2-like" evidence="1">
    <location>
        <begin position="15"/>
        <end position="139"/>
    </location>
</feature>
<evidence type="ECO:0000259" key="1">
    <source>
        <dbReference type="Pfam" id="PF00535"/>
    </source>
</evidence>
<dbReference type="Gene3D" id="3.90.550.10">
    <property type="entry name" value="Spore Coat Polysaccharide Biosynthesis Protein SpsA, Chain A"/>
    <property type="match status" value="1"/>
</dbReference>
<evidence type="ECO:0000313" key="3">
    <source>
        <dbReference type="Proteomes" id="UP000233249"/>
    </source>
</evidence>
<dbReference type="STRING" id="1121365.GCA_000375365_01231"/>
<dbReference type="GO" id="GO:0016740">
    <property type="term" value="F:transferase activity"/>
    <property type="evidence" value="ECO:0007669"/>
    <property type="project" value="UniProtKB-KW"/>
</dbReference>
<dbReference type="PANTHER" id="PTHR43179:SF7">
    <property type="entry name" value="RHAMNOSYLTRANSFERASE WBBL"/>
    <property type="match status" value="1"/>
</dbReference>
<dbReference type="CDD" id="cd04186">
    <property type="entry name" value="GT_2_like_c"/>
    <property type="match status" value="1"/>
</dbReference>
<dbReference type="Pfam" id="PF00535">
    <property type="entry name" value="Glycos_transf_2"/>
    <property type="match status" value="1"/>
</dbReference>
<dbReference type="PANTHER" id="PTHR43179">
    <property type="entry name" value="RHAMNOSYLTRANSFERASE WBBL"/>
    <property type="match status" value="1"/>
</dbReference>
<dbReference type="InterPro" id="IPR029044">
    <property type="entry name" value="Nucleotide-diphossugar_trans"/>
</dbReference>
<sequence length="295" mass="31836">MPTASPQESPAPLAVITVTFSPGRHLRALLDSLGEATRRPTHVVLADNGSTDGAPQACRAPGVELLDTGGNLGYGRAINAAVRHLAARRARGEIDPEFFLVVNPDVEFTPGAIDALLDCARRRPGAGAVGPLIRQSDGSAYPSARAIPSLRTGVGHALLGGVWPGNPWTRRYKAGEEMGAERRAGWLSGSCVLLRWADFEAIGGFDERYFMYMEDVDLGDRLARAGRDNVLCPDAVIEHDQGHVARRYSAVTVPAHHASAYRFLADRLPGWWRAPVRAALWLGLRARAGLLRLRG</sequence>
<protein>
    <submittedName>
        <fullName evidence="2">Alpha-D-GlcNAc-diphosphoryl polyprenol, alpha-3-L-rhamnosyl transferase</fullName>
    </submittedName>
</protein>
<dbReference type="SUPFAM" id="SSF53448">
    <property type="entry name" value="Nucleotide-diphospho-sugar transferases"/>
    <property type="match status" value="1"/>
</dbReference>
<dbReference type="OrthoDB" id="9771846at2"/>
<evidence type="ECO:0000313" key="2">
    <source>
        <dbReference type="EMBL" id="PKF67802.1"/>
    </source>
</evidence>
<reference evidence="2 3" key="1">
    <citation type="submission" date="2017-12" db="EMBL/GenBank/DDBJ databases">
        <title>Corynebacterium mastitidis 16-1433 Genome.</title>
        <authorList>
            <person name="Gulvik C.A."/>
        </authorList>
    </citation>
    <scope>NUCLEOTIDE SEQUENCE [LARGE SCALE GENOMIC DNA]</scope>
    <source>
        <strain evidence="2 3">16-1433</strain>
    </source>
</reference>
<dbReference type="Proteomes" id="UP000233249">
    <property type="component" value="Unassembled WGS sequence"/>
</dbReference>
<keyword evidence="2" id="KW-0808">Transferase</keyword>